<proteinExistence type="predicted"/>
<dbReference type="SMART" id="SM00642">
    <property type="entry name" value="Aamy"/>
    <property type="match status" value="1"/>
</dbReference>
<dbReference type="Gene3D" id="2.60.40.1180">
    <property type="entry name" value="Golgi alpha-mannosidase II"/>
    <property type="match status" value="1"/>
</dbReference>
<dbReference type="Pfam" id="PF00128">
    <property type="entry name" value="Alpha-amylase"/>
    <property type="match status" value="1"/>
</dbReference>
<dbReference type="PANTHER" id="PTHR10357:SF210">
    <property type="entry name" value="MALTODEXTRIN GLUCOSIDASE"/>
    <property type="match status" value="1"/>
</dbReference>
<organism evidence="4 5">
    <name type="scientific">Pontibacillus salicampi</name>
    <dbReference type="NCBI Taxonomy" id="1449801"/>
    <lineage>
        <taxon>Bacteria</taxon>
        <taxon>Bacillati</taxon>
        <taxon>Bacillota</taxon>
        <taxon>Bacilli</taxon>
        <taxon>Bacillales</taxon>
        <taxon>Bacillaceae</taxon>
        <taxon>Pontibacillus</taxon>
    </lineage>
</organism>
<dbReference type="Proteomes" id="UP001589836">
    <property type="component" value="Unassembled WGS sequence"/>
</dbReference>
<dbReference type="SUPFAM" id="SSF51445">
    <property type="entry name" value="(Trans)glycosidases"/>
    <property type="match status" value="1"/>
</dbReference>
<keyword evidence="1 4" id="KW-0378">Hydrolase</keyword>
<keyword evidence="2" id="KW-0326">Glycosidase</keyword>
<accession>A0ABV6LUD1</accession>
<evidence type="ECO:0000256" key="1">
    <source>
        <dbReference type="ARBA" id="ARBA00022801"/>
    </source>
</evidence>
<comment type="caution">
    <text evidence="4">The sequence shown here is derived from an EMBL/GenBank/DDBJ whole genome shotgun (WGS) entry which is preliminary data.</text>
</comment>
<reference evidence="4 5" key="1">
    <citation type="submission" date="2024-09" db="EMBL/GenBank/DDBJ databases">
        <authorList>
            <person name="Sun Q."/>
            <person name="Mori K."/>
        </authorList>
    </citation>
    <scope>NUCLEOTIDE SEQUENCE [LARGE SCALE GENOMIC DNA]</scope>
    <source>
        <strain evidence="4 5">NCAIM B.02529</strain>
    </source>
</reference>
<sequence>MKQQDMYHNSFEKKYRNPFGAAPKGSHVALLLDIHQRHQIHQVLLHYIYDRTNEEVKAEMTFSQEVNQYNSYVVELEMPEEPQLIWYYFEIQTEEGSLFYGRIGVEESGEGRLYDHVPPSWQITVYDAEYDTPSWWKNAIMYQIFPDRFHVGGTVEPKLAPPTSLMHSHWENDPIYIRNESGDVVRWDFFGGNLQGITEKLDYIQSLGVTVLYVNPIFEAESNHRYDTGDYHKIDRLLGSKEDFEKLVSEAKKRNMEVMLDGVFSHTGSNSIYFNRKGQYDSLGAYQSKQSPYYDWYTFYDFPNEYEAWWGIGTLPTLNKENESYQRFLVHDEDSVIQHWQRRGINHWRLDVADELTDDLIRQIYTQLKQHNKDSVLLGEVWEDASNKTAYGMRRDYFLGGVLDSVMNYPLRRLMLDFVKGDIDSLFLQRRVLTLAEHYPKPYFYGLMNLLSSHDVARAWTMVQSFLPQDIGGPNVDRIIRKQIKGLSLWLYTFPGVPSLYYGDEAGVTGEDDPDNRKPYPWGREDEDLLEWYRRIGEWRTAHPVLRTGSLITHAPDKEVFGFERFIHNGTDEFGNKAENEHMLFLFNRHLKEERVVALPIRKGEWEHMTNGEIIRTRKGKLTLTLEPGESILLKHNSS</sequence>
<evidence type="ECO:0000259" key="3">
    <source>
        <dbReference type="SMART" id="SM00642"/>
    </source>
</evidence>
<evidence type="ECO:0000313" key="5">
    <source>
        <dbReference type="Proteomes" id="UP001589836"/>
    </source>
</evidence>
<dbReference type="InterPro" id="IPR017853">
    <property type="entry name" value="GH"/>
</dbReference>
<dbReference type="GO" id="GO:0016787">
    <property type="term" value="F:hydrolase activity"/>
    <property type="evidence" value="ECO:0007669"/>
    <property type="project" value="UniProtKB-KW"/>
</dbReference>
<dbReference type="InterPro" id="IPR014756">
    <property type="entry name" value="Ig_E-set"/>
</dbReference>
<evidence type="ECO:0000313" key="4">
    <source>
        <dbReference type="EMBL" id="MFC0526011.1"/>
    </source>
</evidence>
<evidence type="ECO:0000256" key="2">
    <source>
        <dbReference type="ARBA" id="ARBA00023295"/>
    </source>
</evidence>
<dbReference type="EMBL" id="JBHLTP010000024">
    <property type="protein sequence ID" value="MFC0526011.1"/>
    <property type="molecule type" value="Genomic_DNA"/>
</dbReference>
<dbReference type="Gene3D" id="3.20.20.80">
    <property type="entry name" value="Glycosidases"/>
    <property type="match status" value="1"/>
</dbReference>
<name>A0ABV6LUD1_9BACI</name>
<dbReference type="PANTHER" id="PTHR10357">
    <property type="entry name" value="ALPHA-AMYLASE FAMILY MEMBER"/>
    <property type="match status" value="1"/>
</dbReference>
<dbReference type="Gene3D" id="3.90.400.10">
    <property type="entry name" value="Oligo-1,6-glucosidase, Domain 2"/>
    <property type="match status" value="1"/>
</dbReference>
<dbReference type="SUPFAM" id="SSF51011">
    <property type="entry name" value="Glycosyl hydrolase domain"/>
    <property type="match status" value="1"/>
</dbReference>
<dbReference type="SUPFAM" id="SSF81296">
    <property type="entry name" value="E set domains"/>
    <property type="match status" value="1"/>
</dbReference>
<dbReference type="Gene3D" id="2.60.40.10">
    <property type="entry name" value="Immunoglobulins"/>
    <property type="match status" value="1"/>
</dbReference>
<dbReference type="RefSeq" id="WP_377351866.1">
    <property type="nucleotide sequence ID" value="NZ_JBHLTP010000024.1"/>
</dbReference>
<dbReference type="InterPro" id="IPR045857">
    <property type="entry name" value="O16G_dom_2"/>
</dbReference>
<dbReference type="InterPro" id="IPR013783">
    <property type="entry name" value="Ig-like_fold"/>
</dbReference>
<dbReference type="CDD" id="cd02857">
    <property type="entry name" value="E_set_CDase_PDE_N"/>
    <property type="match status" value="1"/>
</dbReference>
<dbReference type="InterPro" id="IPR006047">
    <property type="entry name" value="GH13_cat_dom"/>
</dbReference>
<gene>
    <name evidence="4" type="ORF">ACFFGV_20765</name>
</gene>
<protein>
    <submittedName>
        <fullName evidence="4">Glycoside hydrolase family 13 protein</fullName>
    </submittedName>
</protein>
<dbReference type="InterPro" id="IPR013780">
    <property type="entry name" value="Glyco_hydro_b"/>
</dbReference>
<feature type="domain" description="Glycosyl hydrolase family 13 catalytic" evidence="3">
    <location>
        <begin position="143"/>
        <end position="540"/>
    </location>
</feature>
<keyword evidence="5" id="KW-1185">Reference proteome</keyword>
<dbReference type="CDD" id="cd11338">
    <property type="entry name" value="AmyAc_CMD"/>
    <property type="match status" value="1"/>
</dbReference>
<dbReference type="InterPro" id="IPR004185">
    <property type="entry name" value="Glyco_hydro_13_lg-like_dom"/>
</dbReference>